<reference evidence="7 8" key="1">
    <citation type="submission" date="2023-07" db="EMBL/GenBank/DDBJ databases">
        <title>Genomic Encyclopedia of Type Strains, Phase IV (KMG-IV): sequencing the most valuable type-strain genomes for metagenomic binning, comparative biology and taxonomic classification.</title>
        <authorList>
            <person name="Goeker M."/>
        </authorList>
    </citation>
    <scope>NUCLEOTIDE SEQUENCE [LARGE SCALE GENOMIC DNA]</scope>
    <source>
        <strain evidence="7 8">DSM 5896</strain>
    </source>
</reference>
<evidence type="ECO:0000259" key="6">
    <source>
        <dbReference type="PROSITE" id="PS50850"/>
    </source>
</evidence>
<feature type="transmembrane region" description="Helical" evidence="5">
    <location>
        <begin position="188"/>
        <end position="209"/>
    </location>
</feature>
<evidence type="ECO:0000256" key="2">
    <source>
        <dbReference type="ARBA" id="ARBA00022692"/>
    </source>
</evidence>
<dbReference type="Gene3D" id="1.20.1250.20">
    <property type="entry name" value="MFS general substrate transporter like domains"/>
    <property type="match status" value="1"/>
</dbReference>
<dbReference type="SUPFAM" id="SSF103473">
    <property type="entry name" value="MFS general substrate transporter"/>
    <property type="match status" value="1"/>
</dbReference>
<feature type="transmembrane region" description="Helical" evidence="5">
    <location>
        <begin position="357"/>
        <end position="378"/>
    </location>
</feature>
<feature type="transmembrane region" description="Helical" evidence="5">
    <location>
        <begin position="390"/>
        <end position="412"/>
    </location>
</feature>
<organism evidence="7 8">
    <name type="scientific">Labrys monachus</name>
    <dbReference type="NCBI Taxonomy" id="217067"/>
    <lineage>
        <taxon>Bacteria</taxon>
        <taxon>Pseudomonadati</taxon>
        <taxon>Pseudomonadota</taxon>
        <taxon>Alphaproteobacteria</taxon>
        <taxon>Hyphomicrobiales</taxon>
        <taxon>Xanthobacteraceae</taxon>
        <taxon>Labrys</taxon>
    </lineage>
</organism>
<dbReference type="InterPro" id="IPR020846">
    <property type="entry name" value="MFS_dom"/>
</dbReference>
<evidence type="ECO:0000256" key="3">
    <source>
        <dbReference type="ARBA" id="ARBA00022989"/>
    </source>
</evidence>
<dbReference type="EMBL" id="JAUSVK010000001">
    <property type="protein sequence ID" value="MDQ0393939.1"/>
    <property type="molecule type" value="Genomic_DNA"/>
</dbReference>
<dbReference type="PROSITE" id="PS00216">
    <property type="entry name" value="SUGAR_TRANSPORT_1"/>
    <property type="match status" value="1"/>
</dbReference>
<keyword evidence="8" id="KW-1185">Reference proteome</keyword>
<dbReference type="PANTHER" id="PTHR23508">
    <property type="entry name" value="CARBOXYLIC ACID TRANSPORTER PROTEIN HOMOLOG"/>
    <property type="match status" value="1"/>
</dbReference>
<evidence type="ECO:0000256" key="4">
    <source>
        <dbReference type="ARBA" id="ARBA00023136"/>
    </source>
</evidence>
<feature type="domain" description="Major facilitator superfamily (MFS) profile" evidence="6">
    <location>
        <begin position="37"/>
        <end position="444"/>
    </location>
</feature>
<evidence type="ECO:0000256" key="5">
    <source>
        <dbReference type="SAM" id="Phobius"/>
    </source>
</evidence>
<feature type="transmembrane region" description="Helical" evidence="5">
    <location>
        <begin position="73"/>
        <end position="95"/>
    </location>
</feature>
<protein>
    <submittedName>
        <fullName evidence="7">MFS family permease</fullName>
    </submittedName>
</protein>
<feature type="transmembrane region" description="Helical" evidence="5">
    <location>
        <begin position="266"/>
        <end position="289"/>
    </location>
</feature>
<evidence type="ECO:0000313" key="7">
    <source>
        <dbReference type="EMBL" id="MDQ0393939.1"/>
    </source>
</evidence>
<keyword evidence="2 5" id="KW-0812">Transmembrane</keyword>
<feature type="transmembrane region" description="Helical" evidence="5">
    <location>
        <begin position="331"/>
        <end position="351"/>
    </location>
</feature>
<dbReference type="PANTHER" id="PTHR23508:SF10">
    <property type="entry name" value="CARBOXYLIC ACID TRANSPORTER PROTEIN HOMOLOG"/>
    <property type="match status" value="1"/>
</dbReference>
<dbReference type="RefSeq" id="WP_307430077.1">
    <property type="nucleotide sequence ID" value="NZ_JAUSVK010000001.1"/>
</dbReference>
<feature type="transmembrane region" description="Helical" evidence="5">
    <location>
        <begin position="34"/>
        <end position="53"/>
    </location>
</feature>
<evidence type="ECO:0000313" key="8">
    <source>
        <dbReference type="Proteomes" id="UP001237448"/>
    </source>
</evidence>
<feature type="transmembrane region" description="Helical" evidence="5">
    <location>
        <begin position="159"/>
        <end position="182"/>
    </location>
</feature>
<dbReference type="Proteomes" id="UP001237448">
    <property type="component" value="Unassembled WGS sequence"/>
</dbReference>
<evidence type="ECO:0000256" key="1">
    <source>
        <dbReference type="ARBA" id="ARBA00004141"/>
    </source>
</evidence>
<dbReference type="Pfam" id="PF07690">
    <property type="entry name" value="MFS_1"/>
    <property type="match status" value="2"/>
</dbReference>
<name>A0ABU0FH54_9HYPH</name>
<comment type="caution">
    <text evidence="7">The sequence shown here is derived from an EMBL/GenBank/DDBJ whole genome shotgun (WGS) entry which is preliminary data.</text>
</comment>
<sequence length="454" mass="47088">MNMPAYSSGIDVGAPADGRDAAAPDFAPFTSGQITYTAIVALVAWTFAVYDLITFGNLLPAIQQAFQWSNPTASFVATLVGLGSLVVALAVGPMIDLVGRRFALMATTGGAAISSGLTALALGPASLVLVRALSGFGMSEQAVNAAYLNEVFSARGKGFLYGIVQAGWPLGVMLSAGLAAVLLPVIGWRGVFLVAALPLLVMLALRFGLRESPYFLKLQHLRRLKAAGRAAEAETLSGQWQLDPGTNESRNTYAPLFAPALRRHSIALGATFFFKIIADSQLTVLATSVLAQTKGIELTSALWTVFIGNGVALLGYLFFGWLGDRIGRRETVIAAQVMAAICTVLLLFVAQGFAVVVLFYALVLFFAQGAAAPFFAYVGESYPTRMRGSGAAYINVAGPVGGIFGPLIYGGLQSAGAAPAVAAASGAVAALAAALCLFAARSIRPGQNLAAISH</sequence>
<dbReference type="InterPro" id="IPR005829">
    <property type="entry name" value="Sugar_transporter_CS"/>
</dbReference>
<feature type="transmembrane region" description="Helical" evidence="5">
    <location>
        <begin position="301"/>
        <end position="319"/>
    </location>
</feature>
<accession>A0ABU0FH54</accession>
<keyword evidence="4 5" id="KW-0472">Membrane</keyword>
<gene>
    <name evidence="7" type="ORF">J3R73_003731</name>
</gene>
<dbReference type="InterPro" id="IPR011701">
    <property type="entry name" value="MFS"/>
</dbReference>
<proteinExistence type="predicted"/>
<comment type="subcellular location">
    <subcellularLocation>
        <location evidence="1">Membrane</location>
        <topology evidence="1">Multi-pass membrane protein</topology>
    </subcellularLocation>
</comment>
<feature type="transmembrane region" description="Helical" evidence="5">
    <location>
        <begin position="418"/>
        <end position="440"/>
    </location>
</feature>
<dbReference type="InterPro" id="IPR036259">
    <property type="entry name" value="MFS_trans_sf"/>
</dbReference>
<keyword evidence="3 5" id="KW-1133">Transmembrane helix</keyword>
<dbReference type="PROSITE" id="PS50850">
    <property type="entry name" value="MFS"/>
    <property type="match status" value="1"/>
</dbReference>